<evidence type="ECO:0000256" key="3">
    <source>
        <dbReference type="PROSITE-ProRule" id="PRU00267"/>
    </source>
</evidence>
<dbReference type="Pfam" id="PF00505">
    <property type="entry name" value="HMG_box"/>
    <property type="match status" value="1"/>
</dbReference>
<feature type="compositionally biased region" description="Polar residues" evidence="4">
    <location>
        <begin position="66"/>
        <end position="75"/>
    </location>
</feature>
<feature type="compositionally biased region" description="Polar residues" evidence="4">
    <location>
        <begin position="209"/>
        <end position="221"/>
    </location>
</feature>
<dbReference type="GO" id="GO:0001228">
    <property type="term" value="F:DNA-binding transcription activator activity, RNA polymerase II-specific"/>
    <property type="evidence" value="ECO:0007669"/>
    <property type="project" value="TreeGrafter"/>
</dbReference>
<dbReference type="EMBL" id="KN822144">
    <property type="protein sequence ID" value="KIM54952.1"/>
    <property type="molecule type" value="Genomic_DNA"/>
</dbReference>
<accession>A0A0C2ZQR2</accession>
<dbReference type="AlphaFoldDB" id="A0A0C2ZQR2"/>
<gene>
    <name evidence="6" type="ORF">SCLCIDRAFT_335403</name>
</gene>
<dbReference type="GO" id="GO:0000978">
    <property type="term" value="F:RNA polymerase II cis-regulatory region sequence-specific DNA binding"/>
    <property type="evidence" value="ECO:0007669"/>
    <property type="project" value="TreeGrafter"/>
</dbReference>
<evidence type="ECO:0000313" key="6">
    <source>
        <dbReference type="EMBL" id="KIM54952.1"/>
    </source>
</evidence>
<evidence type="ECO:0000256" key="2">
    <source>
        <dbReference type="ARBA" id="ARBA00023163"/>
    </source>
</evidence>
<keyword evidence="7" id="KW-1185">Reference proteome</keyword>
<evidence type="ECO:0000256" key="4">
    <source>
        <dbReference type="SAM" id="MobiDB-lite"/>
    </source>
</evidence>
<dbReference type="GO" id="GO:0005634">
    <property type="term" value="C:nucleus"/>
    <property type="evidence" value="ECO:0007669"/>
    <property type="project" value="UniProtKB-UniRule"/>
</dbReference>
<feature type="domain" description="HMG box" evidence="5">
    <location>
        <begin position="79"/>
        <end position="147"/>
    </location>
</feature>
<feature type="compositionally biased region" description="Basic residues" evidence="4">
    <location>
        <begin position="149"/>
        <end position="160"/>
    </location>
</feature>
<feature type="compositionally biased region" description="Basic and acidic residues" evidence="4">
    <location>
        <begin position="320"/>
        <end position="330"/>
    </location>
</feature>
<reference evidence="7" key="2">
    <citation type="submission" date="2015-01" db="EMBL/GenBank/DDBJ databases">
        <title>Evolutionary Origins and Diversification of the Mycorrhizal Mutualists.</title>
        <authorList>
            <consortium name="DOE Joint Genome Institute"/>
            <consortium name="Mycorrhizal Genomics Consortium"/>
            <person name="Kohler A."/>
            <person name="Kuo A."/>
            <person name="Nagy L.G."/>
            <person name="Floudas D."/>
            <person name="Copeland A."/>
            <person name="Barry K.W."/>
            <person name="Cichocki N."/>
            <person name="Veneault-Fourrey C."/>
            <person name="LaButti K."/>
            <person name="Lindquist E.A."/>
            <person name="Lipzen A."/>
            <person name="Lundell T."/>
            <person name="Morin E."/>
            <person name="Murat C."/>
            <person name="Riley R."/>
            <person name="Ohm R."/>
            <person name="Sun H."/>
            <person name="Tunlid A."/>
            <person name="Henrissat B."/>
            <person name="Grigoriev I.V."/>
            <person name="Hibbett D.S."/>
            <person name="Martin F."/>
        </authorList>
    </citation>
    <scope>NUCLEOTIDE SEQUENCE [LARGE SCALE GENOMIC DNA]</scope>
    <source>
        <strain evidence="7">Foug A</strain>
    </source>
</reference>
<dbReference type="SUPFAM" id="SSF47095">
    <property type="entry name" value="HMG-box"/>
    <property type="match status" value="1"/>
</dbReference>
<feature type="region of interest" description="Disordered" evidence="4">
    <location>
        <begin position="295"/>
        <end position="450"/>
    </location>
</feature>
<dbReference type="GO" id="GO:0030154">
    <property type="term" value="P:cell differentiation"/>
    <property type="evidence" value="ECO:0007669"/>
    <property type="project" value="TreeGrafter"/>
</dbReference>
<organism evidence="6 7">
    <name type="scientific">Scleroderma citrinum Foug A</name>
    <dbReference type="NCBI Taxonomy" id="1036808"/>
    <lineage>
        <taxon>Eukaryota</taxon>
        <taxon>Fungi</taxon>
        <taxon>Dikarya</taxon>
        <taxon>Basidiomycota</taxon>
        <taxon>Agaricomycotina</taxon>
        <taxon>Agaricomycetes</taxon>
        <taxon>Agaricomycetidae</taxon>
        <taxon>Boletales</taxon>
        <taxon>Sclerodermatineae</taxon>
        <taxon>Sclerodermataceae</taxon>
        <taxon>Scleroderma</taxon>
    </lineage>
</organism>
<feature type="compositionally biased region" description="Polar residues" evidence="4">
    <location>
        <begin position="414"/>
        <end position="435"/>
    </location>
</feature>
<reference evidence="6 7" key="1">
    <citation type="submission" date="2014-04" db="EMBL/GenBank/DDBJ databases">
        <authorList>
            <consortium name="DOE Joint Genome Institute"/>
            <person name="Kuo A."/>
            <person name="Kohler A."/>
            <person name="Nagy L.G."/>
            <person name="Floudas D."/>
            <person name="Copeland A."/>
            <person name="Barry K.W."/>
            <person name="Cichocki N."/>
            <person name="Veneault-Fourrey C."/>
            <person name="LaButti K."/>
            <person name="Lindquist E.A."/>
            <person name="Lipzen A."/>
            <person name="Lundell T."/>
            <person name="Morin E."/>
            <person name="Murat C."/>
            <person name="Sun H."/>
            <person name="Tunlid A."/>
            <person name="Henrissat B."/>
            <person name="Grigoriev I.V."/>
            <person name="Hibbett D.S."/>
            <person name="Martin F."/>
            <person name="Nordberg H.P."/>
            <person name="Cantor M.N."/>
            <person name="Hua S.X."/>
        </authorList>
    </citation>
    <scope>NUCLEOTIDE SEQUENCE [LARGE SCALE GENOMIC DNA]</scope>
    <source>
        <strain evidence="6 7">Foug A</strain>
    </source>
</reference>
<feature type="region of interest" description="Disordered" evidence="4">
    <location>
        <begin position="1"/>
        <end position="82"/>
    </location>
</feature>
<evidence type="ECO:0000256" key="1">
    <source>
        <dbReference type="ARBA" id="ARBA00023125"/>
    </source>
</evidence>
<feature type="region of interest" description="Disordered" evidence="4">
    <location>
        <begin position="148"/>
        <end position="273"/>
    </location>
</feature>
<dbReference type="PANTHER" id="PTHR10270">
    <property type="entry name" value="SOX TRANSCRIPTION FACTOR"/>
    <property type="match status" value="1"/>
</dbReference>
<sequence length="450" mass="49427">MQVPNPELASRHGTVTEHSGSFDIRPTRAYACDHESPSGSDFDDAGNLVYSDPNKMDTDLDDDPNASLTSQSLNPDGTPKRPMNAFMIFARRRRPQVSAENQSMRTGEISKILSREWNVMDTSEKQFYLDQAKQLKDTFNQKYPDYVYKRRPNNSRRRRKTDASIGSADLQSTADSIDECSLEYPDTSPVDPAADLDEPRYTGYDTRHSSVSAETAPSSGAASHPRGATYPPSEPPTYGLQHGVPYPSSHHERPQSDIAISAQPSAHGLESGPPFYQGFQPSQMQLSYFAVPGQDERWSPSVGDGSTRIPTQSWPQSNQDHAHARERRGYEQQMPSHGWPSANRLDPGAAPGPRSSNYSFPTLTAPFYPTQGNSQNSYSTLPSVSQTIPSPYPSAMQAIPPQGRAGVSYDVGSYPSQHPVQSTLPGSSTARNPYQHSLPPGSGRGAQRRH</sequence>
<dbReference type="Gene3D" id="1.10.30.10">
    <property type="entry name" value="High mobility group box domain"/>
    <property type="match status" value="1"/>
</dbReference>
<protein>
    <recommendedName>
        <fullName evidence="5">HMG box domain-containing protein</fullName>
    </recommendedName>
</protein>
<dbReference type="InParanoid" id="A0A0C2ZQR2"/>
<dbReference type="Proteomes" id="UP000053989">
    <property type="component" value="Unassembled WGS sequence"/>
</dbReference>
<feature type="compositionally biased region" description="Basic and acidic residues" evidence="4">
    <location>
        <begin position="197"/>
        <end position="208"/>
    </location>
</feature>
<evidence type="ECO:0000259" key="5">
    <source>
        <dbReference type="PROSITE" id="PS50118"/>
    </source>
</evidence>
<feature type="DNA-binding region" description="HMG box" evidence="3">
    <location>
        <begin position="79"/>
        <end position="147"/>
    </location>
</feature>
<dbReference type="PROSITE" id="PS50118">
    <property type="entry name" value="HMG_BOX_2"/>
    <property type="match status" value="1"/>
</dbReference>
<keyword evidence="1 3" id="KW-0238">DNA-binding</keyword>
<dbReference type="SMART" id="SM00398">
    <property type="entry name" value="HMG"/>
    <property type="match status" value="1"/>
</dbReference>
<dbReference type="STRING" id="1036808.A0A0C2ZQR2"/>
<name>A0A0C2ZQR2_9AGAM</name>
<evidence type="ECO:0000313" key="7">
    <source>
        <dbReference type="Proteomes" id="UP000053989"/>
    </source>
</evidence>
<dbReference type="InterPro" id="IPR036910">
    <property type="entry name" value="HMG_box_dom_sf"/>
</dbReference>
<dbReference type="PANTHER" id="PTHR10270:SF161">
    <property type="entry name" value="SEX-DETERMINING REGION Y PROTEIN"/>
    <property type="match status" value="1"/>
</dbReference>
<keyword evidence="3" id="KW-0539">Nucleus</keyword>
<feature type="compositionally biased region" description="Polar residues" evidence="4">
    <location>
        <begin position="370"/>
        <end position="389"/>
    </location>
</feature>
<dbReference type="InterPro" id="IPR050140">
    <property type="entry name" value="SRY-related_HMG-box_TF-like"/>
</dbReference>
<dbReference type="InterPro" id="IPR009071">
    <property type="entry name" value="HMG_box_dom"/>
</dbReference>
<dbReference type="OrthoDB" id="1919336at2759"/>
<dbReference type="HOGENOM" id="CLU_028294_0_0_1"/>
<proteinExistence type="predicted"/>
<feature type="compositionally biased region" description="Polar residues" evidence="4">
    <location>
        <begin position="308"/>
        <end position="319"/>
    </location>
</feature>
<keyword evidence="2" id="KW-0804">Transcription</keyword>